<gene>
    <name evidence="3" type="ORF">C5167_048155</name>
</gene>
<reference evidence="3 4" key="1">
    <citation type="journal article" date="2018" name="Science">
        <title>The opium poppy genome and morphinan production.</title>
        <authorList>
            <person name="Guo L."/>
            <person name="Winzer T."/>
            <person name="Yang X."/>
            <person name="Li Y."/>
            <person name="Ning Z."/>
            <person name="He Z."/>
            <person name="Teodor R."/>
            <person name="Lu Y."/>
            <person name="Bowser T.A."/>
            <person name="Graham I.A."/>
            <person name="Ye K."/>
        </authorList>
    </citation>
    <scope>NUCLEOTIDE SEQUENCE [LARGE SCALE GENOMIC DNA]</scope>
    <source>
        <strain evidence="4">cv. HN1</strain>
        <tissue evidence="3">Leaves</tissue>
    </source>
</reference>
<accession>A0A4Y7KH48</accession>
<protein>
    <submittedName>
        <fullName evidence="3">Uncharacterized protein</fullName>
    </submittedName>
</protein>
<proteinExistence type="predicted"/>
<keyword evidence="4" id="KW-1185">Reference proteome</keyword>
<evidence type="ECO:0000256" key="1">
    <source>
        <dbReference type="ARBA" id="ARBA00022448"/>
    </source>
</evidence>
<dbReference type="InterPro" id="IPR050820">
    <property type="entry name" value="MFS_Sugar_Transporter"/>
</dbReference>
<dbReference type="PANTHER" id="PTHR48023:SF6">
    <property type="entry name" value="D-XYLOSE-PROTON SYMPORTER-LIKE 3, CHLOROPLASTIC"/>
    <property type="match status" value="1"/>
</dbReference>
<organism evidence="3 4">
    <name type="scientific">Papaver somniferum</name>
    <name type="common">Opium poppy</name>
    <dbReference type="NCBI Taxonomy" id="3469"/>
    <lineage>
        <taxon>Eukaryota</taxon>
        <taxon>Viridiplantae</taxon>
        <taxon>Streptophyta</taxon>
        <taxon>Embryophyta</taxon>
        <taxon>Tracheophyta</taxon>
        <taxon>Spermatophyta</taxon>
        <taxon>Magnoliopsida</taxon>
        <taxon>Ranunculales</taxon>
        <taxon>Papaveraceae</taxon>
        <taxon>Papaveroideae</taxon>
        <taxon>Papaver</taxon>
    </lineage>
</organism>
<evidence type="ECO:0000313" key="3">
    <source>
        <dbReference type="EMBL" id="RZC72674.1"/>
    </source>
</evidence>
<dbReference type="EMBL" id="CM010722">
    <property type="protein sequence ID" value="RZC72674.1"/>
    <property type="molecule type" value="Genomic_DNA"/>
</dbReference>
<feature type="transmembrane region" description="Helical" evidence="2">
    <location>
        <begin position="87"/>
        <end position="108"/>
    </location>
</feature>
<dbReference type="Proteomes" id="UP000316621">
    <property type="component" value="Chromosome 8"/>
</dbReference>
<dbReference type="AlphaFoldDB" id="A0A4Y7KH48"/>
<keyword evidence="2" id="KW-0472">Membrane</keyword>
<keyword evidence="2" id="KW-1133">Transmembrane helix</keyword>
<sequence>CTCNTLNGIRHVELPTSLRWLLLRAVQGKASLLRYKEKSIAGLNRLRGRPAGDKVSEKKVEETLVSLKDAYADQDSEGRFWEVFRGLILKAIIIGVGLVLFLQILIFLGRRPLLIEGVSGI</sequence>
<name>A0A4Y7KH48_PAPSO</name>
<dbReference type="GO" id="GO:1904659">
    <property type="term" value="P:D-glucose transmembrane transport"/>
    <property type="evidence" value="ECO:0007669"/>
    <property type="project" value="TreeGrafter"/>
</dbReference>
<keyword evidence="1" id="KW-0813">Transport</keyword>
<dbReference type="PANTHER" id="PTHR48023">
    <property type="entry name" value="D-XYLOSE-PROTON SYMPORTER-LIKE 2"/>
    <property type="match status" value="1"/>
</dbReference>
<evidence type="ECO:0000313" key="4">
    <source>
        <dbReference type="Proteomes" id="UP000316621"/>
    </source>
</evidence>
<feature type="non-terminal residue" evidence="3">
    <location>
        <position position="121"/>
    </location>
</feature>
<dbReference type="Gramene" id="RZC72674">
    <property type="protein sequence ID" value="RZC72674"/>
    <property type="gene ID" value="C5167_048155"/>
</dbReference>
<keyword evidence="2" id="KW-0812">Transmembrane</keyword>
<evidence type="ECO:0000256" key="2">
    <source>
        <dbReference type="SAM" id="Phobius"/>
    </source>
</evidence>
<feature type="non-terminal residue" evidence="3">
    <location>
        <position position="1"/>
    </location>
</feature>